<dbReference type="InterPro" id="IPR051579">
    <property type="entry name" value="DDR_Transcriptional_Reg"/>
</dbReference>
<evidence type="ECO:0000256" key="2">
    <source>
        <dbReference type="ARBA" id="ARBA00022763"/>
    </source>
</evidence>
<feature type="domain" description="BRCT" evidence="4">
    <location>
        <begin position="370"/>
        <end position="453"/>
    </location>
</feature>
<keyword evidence="7" id="KW-1185">Reference proteome</keyword>
<proteinExistence type="predicted"/>
<keyword evidence="2" id="KW-0227">DNA damage</keyword>
<dbReference type="PROSITE" id="PS50172">
    <property type="entry name" value="BRCT"/>
    <property type="match status" value="2"/>
</dbReference>
<comment type="subcellular location">
    <subcellularLocation>
        <location evidence="1">Nucleus</location>
    </subcellularLocation>
</comment>
<evidence type="ECO:0000313" key="6">
    <source>
        <dbReference type="EMBL" id="KAJ0192266.1"/>
    </source>
</evidence>
<dbReference type="PANTHER" id="PTHR23196">
    <property type="entry name" value="PAX TRANSCRIPTION ACTIVATION DOMAIN INTERACTING PROTEIN"/>
    <property type="match status" value="1"/>
</dbReference>
<feature type="domain" description="N-acetyltransferase" evidence="5">
    <location>
        <begin position="73"/>
        <end position="232"/>
    </location>
</feature>
<dbReference type="PROSITE" id="PS51186">
    <property type="entry name" value="GNAT"/>
    <property type="match status" value="1"/>
</dbReference>
<reference evidence="6 7" key="1">
    <citation type="journal article" date="2017" name="Nat. Commun.">
        <title>Genome assembly with in vitro proximity ligation data and whole-genome triplication in lettuce.</title>
        <authorList>
            <person name="Reyes-Chin-Wo S."/>
            <person name="Wang Z."/>
            <person name="Yang X."/>
            <person name="Kozik A."/>
            <person name="Arikit S."/>
            <person name="Song C."/>
            <person name="Xia L."/>
            <person name="Froenicke L."/>
            <person name="Lavelle D.O."/>
            <person name="Truco M.J."/>
            <person name="Xia R."/>
            <person name="Zhu S."/>
            <person name="Xu C."/>
            <person name="Xu H."/>
            <person name="Xu X."/>
            <person name="Cox K."/>
            <person name="Korf I."/>
            <person name="Meyers B.C."/>
            <person name="Michelmore R.W."/>
        </authorList>
    </citation>
    <scope>NUCLEOTIDE SEQUENCE [LARGE SCALE GENOMIC DNA]</scope>
    <source>
        <strain evidence="7">cv. Salinas</strain>
        <tissue evidence="6">Seedlings</tissue>
    </source>
</reference>
<evidence type="ECO:0008006" key="8">
    <source>
        <dbReference type="Google" id="ProtNLM"/>
    </source>
</evidence>
<dbReference type="InterPro" id="IPR001357">
    <property type="entry name" value="BRCT_dom"/>
</dbReference>
<dbReference type="Gene3D" id="3.40.630.30">
    <property type="match status" value="1"/>
</dbReference>
<dbReference type="Pfam" id="PF16589">
    <property type="entry name" value="BRCT_2"/>
    <property type="match status" value="1"/>
</dbReference>
<dbReference type="PANTHER" id="PTHR23196:SF8">
    <property type="entry name" value="N-ACETYLTRANSFERASE"/>
    <property type="match status" value="1"/>
</dbReference>
<name>A0A9R1USY6_LACSA</name>
<dbReference type="AlphaFoldDB" id="A0A9R1USY6"/>
<protein>
    <recommendedName>
        <fullName evidence="8">BRCT domain-containing protein</fullName>
    </recommendedName>
</protein>
<accession>A0A9R1USY6</accession>
<dbReference type="InterPro" id="IPR000182">
    <property type="entry name" value="GNAT_dom"/>
</dbReference>
<evidence type="ECO:0000259" key="4">
    <source>
        <dbReference type="PROSITE" id="PS50172"/>
    </source>
</evidence>
<dbReference type="Pfam" id="PF16770">
    <property type="entry name" value="RTT107_BRCT_5"/>
    <property type="match status" value="1"/>
</dbReference>
<dbReference type="Gene3D" id="3.40.50.10190">
    <property type="entry name" value="BRCT domain"/>
    <property type="match status" value="2"/>
</dbReference>
<organism evidence="6 7">
    <name type="scientific">Lactuca sativa</name>
    <name type="common">Garden lettuce</name>
    <dbReference type="NCBI Taxonomy" id="4236"/>
    <lineage>
        <taxon>Eukaryota</taxon>
        <taxon>Viridiplantae</taxon>
        <taxon>Streptophyta</taxon>
        <taxon>Embryophyta</taxon>
        <taxon>Tracheophyta</taxon>
        <taxon>Spermatophyta</taxon>
        <taxon>Magnoliopsida</taxon>
        <taxon>eudicotyledons</taxon>
        <taxon>Gunneridae</taxon>
        <taxon>Pentapetalae</taxon>
        <taxon>asterids</taxon>
        <taxon>campanulids</taxon>
        <taxon>Asterales</taxon>
        <taxon>Asteraceae</taxon>
        <taxon>Cichorioideae</taxon>
        <taxon>Cichorieae</taxon>
        <taxon>Lactucinae</taxon>
        <taxon>Lactuca</taxon>
    </lineage>
</organism>
<sequence length="571" mass="62327">MARKKPSSSSSPIMIGNCQVVVEAKNFKAESNQNNLQISLSRNSKIVISVVEDAHEKEHNDIRLSSLGENGDYNFVLVNPKDSDVQSKSLLQEILSLYTKELPSMNYAANTGKKSMFLDRCVSNGKYCTLVLKSNSMEGSGEVVAAITFQIIPADTQYAEVPLAAVSSIYQHKGIGHLIYLEMRKRLQSVGVHSIFCWADEESEGFWLKQGFKSVGEVDAKGKARKLAIKADIRKALCFPGGSTLMIAHLHNESSAVSLQVSSLLKSYEKSTSVSIGQSQHPGPGVENLITGCQDLVCMDSLECMNTENNVEGIKISSDFDDARLCSCSSSGAKKRTWESSHTSLKSKKVKGGHMIVCQSESGCVSRNNNSYKIMLMNIADDAKKSNLTKIIEDLGGSVTSDGRVSTHVITGKIRKTLNFCTALCSGAWVISPAWLKESFRQGRFVDERDYIVKDVEYELKYRTELKNTVVKARANPGGLLKGFEVCLAAHVQPPVSTMSAIVRSAGGNVIGSVEKAKDSGKTIFVASEEGMEEALSAVKKGIATFSNEWFMNCVMKQELDLEAPKFAESL</sequence>
<dbReference type="Pfam" id="PF00583">
    <property type="entry name" value="Acetyltransf_1"/>
    <property type="match status" value="1"/>
</dbReference>
<dbReference type="SMART" id="SM00292">
    <property type="entry name" value="BRCT"/>
    <property type="match status" value="2"/>
</dbReference>
<dbReference type="SUPFAM" id="SSF55729">
    <property type="entry name" value="Acyl-CoA N-acyltransferases (Nat)"/>
    <property type="match status" value="1"/>
</dbReference>
<dbReference type="EMBL" id="NBSK02000008">
    <property type="protein sequence ID" value="KAJ0192266.1"/>
    <property type="molecule type" value="Genomic_DNA"/>
</dbReference>
<keyword evidence="3" id="KW-0539">Nucleus</keyword>
<dbReference type="GO" id="GO:0006974">
    <property type="term" value="P:DNA damage response"/>
    <property type="evidence" value="ECO:0007669"/>
    <property type="project" value="UniProtKB-KW"/>
</dbReference>
<dbReference type="InterPro" id="IPR016181">
    <property type="entry name" value="Acyl_CoA_acyltransferase"/>
</dbReference>
<dbReference type="SUPFAM" id="SSF52113">
    <property type="entry name" value="BRCT domain"/>
    <property type="match status" value="2"/>
</dbReference>
<gene>
    <name evidence="6" type="ORF">LSAT_V11C800421800</name>
</gene>
<dbReference type="CDD" id="cd04301">
    <property type="entry name" value="NAT_SF"/>
    <property type="match status" value="1"/>
</dbReference>
<comment type="caution">
    <text evidence="6">The sequence shown here is derived from an EMBL/GenBank/DDBJ whole genome shotgun (WGS) entry which is preliminary data.</text>
</comment>
<dbReference type="InterPro" id="IPR036420">
    <property type="entry name" value="BRCT_dom_sf"/>
</dbReference>
<evidence type="ECO:0000259" key="5">
    <source>
        <dbReference type="PROSITE" id="PS51186"/>
    </source>
</evidence>
<evidence type="ECO:0000256" key="1">
    <source>
        <dbReference type="ARBA" id="ARBA00004123"/>
    </source>
</evidence>
<dbReference type="OrthoDB" id="342264at2759"/>
<dbReference type="CDD" id="cd18432">
    <property type="entry name" value="BRCT_PAXIP1_rpt6_like"/>
    <property type="match status" value="1"/>
</dbReference>
<feature type="domain" description="BRCT" evidence="4">
    <location>
        <begin position="476"/>
        <end position="560"/>
    </location>
</feature>
<dbReference type="Proteomes" id="UP000235145">
    <property type="component" value="Unassembled WGS sequence"/>
</dbReference>
<dbReference type="GO" id="GO:0005634">
    <property type="term" value="C:nucleus"/>
    <property type="evidence" value="ECO:0007669"/>
    <property type="project" value="UniProtKB-SubCell"/>
</dbReference>
<evidence type="ECO:0000256" key="3">
    <source>
        <dbReference type="ARBA" id="ARBA00023242"/>
    </source>
</evidence>
<dbReference type="GO" id="GO:0016747">
    <property type="term" value="F:acyltransferase activity, transferring groups other than amino-acyl groups"/>
    <property type="evidence" value="ECO:0007669"/>
    <property type="project" value="InterPro"/>
</dbReference>
<evidence type="ECO:0000313" key="7">
    <source>
        <dbReference type="Proteomes" id="UP000235145"/>
    </source>
</evidence>